<gene>
    <name evidence="6" type="ORF">LHJ74_14150</name>
</gene>
<keyword evidence="4 6" id="KW-0067">ATP-binding</keyword>
<dbReference type="RefSeq" id="WP_260218364.1">
    <property type="nucleotide sequence ID" value="NZ_JAJAGO010000006.1"/>
</dbReference>
<dbReference type="Gene3D" id="3.40.50.300">
    <property type="entry name" value="P-loop containing nucleotide triphosphate hydrolases"/>
    <property type="match status" value="2"/>
</dbReference>
<dbReference type="InterPro" id="IPR003593">
    <property type="entry name" value="AAA+_ATPase"/>
</dbReference>
<protein>
    <submittedName>
        <fullName evidence="6">Sugar ABC transporter ATP-binding protein</fullName>
    </submittedName>
</protein>
<dbReference type="GO" id="GO:0005524">
    <property type="term" value="F:ATP binding"/>
    <property type="evidence" value="ECO:0007669"/>
    <property type="project" value="UniProtKB-KW"/>
</dbReference>
<dbReference type="PANTHER" id="PTHR43790">
    <property type="entry name" value="CARBOHYDRATE TRANSPORT ATP-BINDING PROTEIN MG119-RELATED"/>
    <property type="match status" value="1"/>
</dbReference>
<keyword evidence="2" id="KW-0677">Repeat</keyword>
<evidence type="ECO:0000313" key="7">
    <source>
        <dbReference type="Proteomes" id="UP001156389"/>
    </source>
</evidence>
<accession>A0ABT2JT47</accession>
<dbReference type="InterPro" id="IPR003439">
    <property type="entry name" value="ABC_transporter-like_ATP-bd"/>
</dbReference>
<dbReference type="InterPro" id="IPR050107">
    <property type="entry name" value="ABC_carbohydrate_import_ATPase"/>
</dbReference>
<evidence type="ECO:0000256" key="4">
    <source>
        <dbReference type="ARBA" id="ARBA00022840"/>
    </source>
</evidence>
<keyword evidence="3" id="KW-0547">Nucleotide-binding</keyword>
<dbReference type="InterPro" id="IPR027417">
    <property type="entry name" value="P-loop_NTPase"/>
</dbReference>
<feature type="domain" description="ABC transporter" evidence="5">
    <location>
        <begin position="21"/>
        <end position="256"/>
    </location>
</feature>
<evidence type="ECO:0000256" key="3">
    <source>
        <dbReference type="ARBA" id="ARBA00022741"/>
    </source>
</evidence>
<organism evidence="6 7">
    <name type="scientific">Streptomyces gossypii</name>
    <dbReference type="NCBI Taxonomy" id="2883101"/>
    <lineage>
        <taxon>Bacteria</taxon>
        <taxon>Bacillati</taxon>
        <taxon>Actinomycetota</taxon>
        <taxon>Actinomycetes</taxon>
        <taxon>Kitasatosporales</taxon>
        <taxon>Streptomycetaceae</taxon>
        <taxon>Streptomyces</taxon>
    </lineage>
</organism>
<keyword evidence="1" id="KW-0813">Transport</keyword>
<name>A0ABT2JT47_9ACTN</name>
<dbReference type="PANTHER" id="PTHR43790:SF9">
    <property type="entry name" value="GALACTOFURANOSE TRANSPORTER ATP-BINDING PROTEIN YTFR"/>
    <property type="match status" value="1"/>
</dbReference>
<evidence type="ECO:0000313" key="6">
    <source>
        <dbReference type="EMBL" id="MCT2591038.1"/>
    </source>
</evidence>
<keyword evidence="7" id="KW-1185">Reference proteome</keyword>
<sequence length="515" mass="54726">MTTFDQPPLPPTAPASAPALLRTEAVTKAFPGVKALDGVDFELRGGEVHVLLGENGAGKSTLIKMLAGAHRPDSGRILVDGRATRILDAQDAEKHGIATIHQEFNLVPDLTVAENIFLGRQPRKYGLIDRKRMDSDATALLARVGVDVSPNDKLRHLGVARLQMVEIAKALSVRARVLVMDEPTAVLTTGEVDRLFEIVHRLRLEGVGIIFITHKLEEVARLGDRVTVLRDGRSIAQIPAATDRDELVQLMVGRSIDQQYPRERGALHRGTAPLLRVSGLSRAGHFDGVGFEVRAGEVVGLAGLVGAGRTEVARALFGADPYDSGTVEVQGRRVQGNDVPSAMAAGIGLVPEDRKGQGLLLDASVSENLGLVTLRAATRGGFVDLAGQRRAASSIAAQLGIRAAGLDSRTRTLSGGNQQKVAIGKWLLAQSKVLILDEPTRGVDVGAKLEIYRLVNELTASGHAVLMISSDLPEVLGMSDRILVMCQGRITGEIPAEQATQDAVMALAVQGASSN</sequence>
<dbReference type="SUPFAM" id="SSF52540">
    <property type="entry name" value="P-loop containing nucleoside triphosphate hydrolases"/>
    <property type="match status" value="2"/>
</dbReference>
<dbReference type="InterPro" id="IPR017871">
    <property type="entry name" value="ABC_transporter-like_CS"/>
</dbReference>
<dbReference type="CDD" id="cd03216">
    <property type="entry name" value="ABC_Carb_Monos_I"/>
    <property type="match status" value="1"/>
</dbReference>
<dbReference type="PROSITE" id="PS00211">
    <property type="entry name" value="ABC_TRANSPORTER_1"/>
    <property type="match status" value="1"/>
</dbReference>
<dbReference type="EMBL" id="JAJAGO010000006">
    <property type="protein sequence ID" value="MCT2591038.1"/>
    <property type="molecule type" value="Genomic_DNA"/>
</dbReference>
<evidence type="ECO:0000256" key="2">
    <source>
        <dbReference type="ARBA" id="ARBA00022737"/>
    </source>
</evidence>
<proteinExistence type="predicted"/>
<dbReference type="Proteomes" id="UP001156389">
    <property type="component" value="Unassembled WGS sequence"/>
</dbReference>
<feature type="domain" description="ABC transporter" evidence="5">
    <location>
        <begin position="269"/>
        <end position="512"/>
    </location>
</feature>
<evidence type="ECO:0000259" key="5">
    <source>
        <dbReference type="PROSITE" id="PS50893"/>
    </source>
</evidence>
<dbReference type="CDD" id="cd03215">
    <property type="entry name" value="ABC_Carb_Monos_II"/>
    <property type="match status" value="1"/>
</dbReference>
<comment type="caution">
    <text evidence="6">The sequence shown here is derived from an EMBL/GenBank/DDBJ whole genome shotgun (WGS) entry which is preliminary data.</text>
</comment>
<dbReference type="SMART" id="SM00382">
    <property type="entry name" value="AAA"/>
    <property type="match status" value="2"/>
</dbReference>
<reference evidence="6 7" key="1">
    <citation type="submission" date="2021-10" db="EMBL/GenBank/DDBJ databases">
        <title>Streptomyces gossypii sp. nov., isolated from soil collected from cotton field.</title>
        <authorList>
            <person name="Ge X."/>
            <person name="Chen X."/>
            <person name="Liu W."/>
        </authorList>
    </citation>
    <scope>NUCLEOTIDE SEQUENCE [LARGE SCALE GENOMIC DNA]</scope>
    <source>
        <strain evidence="6 7">N2-109</strain>
    </source>
</reference>
<dbReference type="Pfam" id="PF00005">
    <property type="entry name" value="ABC_tran"/>
    <property type="match status" value="2"/>
</dbReference>
<evidence type="ECO:0000256" key="1">
    <source>
        <dbReference type="ARBA" id="ARBA00022448"/>
    </source>
</evidence>
<dbReference type="PROSITE" id="PS50893">
    <property type="entry name" value="ABC_TRANSPORTER_2"/>
    <property type="match status" value="2"/>
</dbReference>